<evidence type="ECO:0000256" key="4">
    <source>
        <dbReference type="ARBA" id="ARBA00023163"/>
    </source>
</evidence>
<dbReference type="InterPro" id="IPR005119">
    <property type="entry name" value="LysR_subst-bd"/>
</dbReference>
<proteinExistence type="inferred from homology"/>
<dbReference type="PANTHER" id="PTHR30579">
    <property type="entry name" value="TRANSCRIPTIONAL REGULATOR"/>
    <property type="match status" value="1"/>
</dbReference>
<dbReference type="InterPro" id="IPR036388">
    <property type="entry name" value="WH-like_DNA-bd_sf"/>
</dbReference>
<dbReference type="Gene3D" id="1.10.10.10">
    <property type="entry name" value="Winged helix-like DNA-binding domain superfamily/Winged helix DNA-binding domain"/>
    <property type="match status" value="1"/>
</dbReference>
<evidence type="ECO:0000256" key="1">
    <source>
        <dbReference type="ARBA" id="ARBA00009437"/>
    </source>
</evidence>
<keyword evidence="2" id="KW-0805">Transcription regulation</keyword>
<dbReference type="GO" id="GO:0003700">
    <property type="term" value="F:DNA-binding transcription factor activity"/>
    <property type="evidence" value="ECO:0007669"/>
    <property type="project" value="InterPro"/>
</dbReference>
<reference evidence="6 7" key="1">
    <citation type="submission" date="2020-07" db="EMBL/GenBank/DDBJ databases">
        <title>Genomic Encyclopedia of Type Strains, Phase IV (KMG-V): Genome sequencing to study the core and pangenomes of soil and plant-associated prokaryotes.</title>
        <authorList>
            <person name="Whitman W."/>
        </authorList>
    </citation>
    <scope>NUCLEOTIDE SEQUENCE [LARGE SCALE GENOMIC DNA]</scope>
    <source>
        <strain evidence="6 7">AN3</strain>
    </source>
</reference>
<dbReference type="InterPro" id="IPR036390">
    <property type="entry name" value="WH_DNA-bd_sf"/>
</dbReference>
<keyword evidence="7" id="KW-1185">Reference proteome</keyword>
<comment type="caution">
    <text evidence="6">The sequence shown here is derived from an EMBL/GenBank/DDBJ whole genome shotgun (WGS) entry which is preliminary data.</text>
</comment>
<dbReference type="Pfam" id="PF00126">
    <property type="entry name" value="HTH_1"/>
    <property type="match status" value="1"/>
</dbReference>
<name>A0A839EF03_9HYPH</name>
<dbReference type="PRINTS" id="PR00039">
    <property type="entry name" value="HTHLYSR"/>
</dbReference>
<dbReference type="GO" id="GO:0003677">
    <property type="term" value="F:DNA binding"/>
    <property type="evidence" value="ECO:0007669"/>
    <property type="project" value="UniProtKB-KW"/>
</dbReference>
<dbReference type="FunFam" id="1.10.10.10:FF:000001">
    <property type="entry name" value="LysR family transcriptional regulator"/>
    <property type="match status" value="1"/>
</dbReference>
<evidence type="ECO:0000259" key="5">
    <source>
        <dbReference type="PROSITE" id="PS50931"/>
    </source>
</evidence>
<dbReference type="PROSITE" id="PS50931">
    <property type="entry name" value="HTH_LYSR"/>
    <property type="match status" value="1"/>
</dbReference>
<dbReference type="SUPFAM" id="SSF46785">
    <property type="entry name" value="Winged helix' DNA-binding domain"/>
    <property type="match status" value="1"/>
</dbReference>
<dbReference type="InterPro" id="IPR050176">
    <property type="entry name" value="LTTR"/>
</dbReference>
<dbReference type="EMBL" id="JACGXN010000001">
    <property type="protein sequence ID" value="MBA8877502.1"/>
    <property type="molecule type" value="Genomic_DNA"/>
</dbReference>
<dbReference type="Pfam" id="PF03466">
    <property type="entry name" value="LysR_substrate"/>
    <property type="match status" value="1"/>
</dbReference>
<dbReference type="RefSeq" id="WP_182548164.1">
    <property type="nucleotide sequence ID" value="NZ_JACGXN010000001.1"/>
</dbReference>
<keyword evidence="3 6" id="KW-0238">DNA-binding</keyword>
<dbReference type="SUPFAM" id="SSF53850">
    <property type="entry name" value="Periplasmic binding protein-like II"/>
    <property type="match status" value="1"/>
</dbReference>
<evidence type="ECO:0000256" key="3">
    <source>
        <dbReference type="ARBA" id="ARBA00023125"/>
    </source>
</evidence>
<gene>
    <name evidence="6" type="ORF">FHW16_001184</name>
</gene>
<protein>
    <submittedName>
        <fullName evidence="6">DNA-binding transcriptional LysR family regulator</fullName>
    </submittedName>
</protein>
<dbReference type="Gene3D" id="3.40.190.10">
    <property type="entry name" value="Periplasmic binding protein-like II"/>
    <property type="match status" value="2"/>
</dbReference>
<sequence>MAAPLDLDLLRTFVIVVETGSLSAAAPRVGRSQSAVSMQMQRLEQAVGKQLLIRNPRSVEPNLAGESFLNYARRLLRLSDEAWANVTRPEETGSVRLGVPDDYAAFLLPPVLSRFAAEHPLVTVELVCEQSTSLVKAIDEDRVNLAILTRGATQPLEVIRRERLIWVASPTHVAWENDPLPIALFEPGCAARMNVLDALGDADRSYRCTYSSASLLGLIAVVQAGLAVAALAACSVPSTLRVIGENEGLPPLHDLEIGIMRSPVSSSPAIDRLDDFLRRELAQIN</sequence>
<feature type="domain" description="HTH lysR-type" evidence="5">
    <location>
        <begin position="5"/>
        <end position="62"/>
    </location>
</feature>
<dbReference type="AlphaFoldDB" id="A0A839EF03"/>
<dbReference type="InterPro" id="IPR000847">
    <property type="entry name" value="LysR_HTH_N"/>
</dbReference>
<evidence type="ECO:0000256" key="2">
    <source>
        <dbReference type="ARBA" id="ARBA00023015"/>
    </source>
</evidence>
<evidence type="ECO:0000313" key="6">
    <source>
        <dbReference type="EMBL" id="MBA8877502.1"/>
    </source>
</evidence>
<dbReference type="PANTHER" id="PTHR30579:SF7">
    <property type="entry name" value="HTH-TYPE TRANSCRIPTIONAL REGULATOR LRHA-RELATED"/>
    <property type="match status" value="1"/>
</dbReference>
<evidence type="ECO:0000313" key="7">
    <source>
        <dbReference type="Proteomes" id="UP000549052"/>
    </source>
</evidence>
<organism evidence="6 7">
    <name type="scientific">Phyllobacterium myrsinacearum</name>
    <dbReference type="NCBI Taxonomy" id="28101"/>
    <lineage>
        <taxon>Bacteria</taxon>
        <taxon>Pseudomonadati</taxon>
        <taxon>Pseudomonadota</taxon>
        <taxon>Alphaproteobacteria</taxon>
        <taxon>Hyphomicrobiales</taxon>
        <taxon>Phyllobacteriaceae</taxon>
        <taxon>Phyllobacterium</taxon>
    </lineage>
</organism>
<comment type="similarity">
    <text evidence="1">Belongs to the LysR transcriptional regulatory family.</text>
</comment>
<dbReference type="Proteomes" id="UP000549052">
    <property type="component" value="Unassembled WGS sequence"/>
</dbReference>
<accession>A0A839EF03</accession>
<keyword evidence="4" id="KW-0804">Transcription</keyword>